<dbReference type="OrthoDB" id="3787188at2759"/>
<dbReference type="AlphaFoldDB" id="A0A6A6G1M4"/>
<dbReference type="Proteomes" id="UP000799538">
    <property type="component" value="Unassembled WGS sequence"/>
</dbReference>
<dbReference type="EMBL" id="ML992516">
    <property type="protein sequence ID" value="KAF2219499.1"/>
    <property type="molecule type" value="Genomic_DNA"/>
</dbReference>
<gene>
    <name evidence="1" type="ORF">BDZ85DRAFT_285343</name>
</gene>
<name>A0A6A6G1M4_9PEZI</name>
<proteinExistence type="predicted"/>
<sequence>MSITTPPVSSVTVCVYELEVAIDEWVEDHLPHADLDSPGCEWTTIPRPPQNEEGIWGDDNEGHVLLRCCEDQRPREPQRVTVSASNKSYVTIGDYVTTVHHWLQTVTEDILKVKQSYTSIPVSASTPANVFYIGINTLHIEEPNYDTGDFSRMWKRAANHVRRLEAQETV</sequence>
<accession>A0A6A6G1M4</accession>
<keyword evidence="2" id="KW-1185">Reference proteome</keyword>
<evidence type="ECO:0000313" key="1">
    <source>
        <dbReference type="EMBL" id="KAF2219499.1"/>
    </source>
</evidence>
<evidence type="ECO:0000313" key="2">
    <source>
        <dbReference type="Proteomes" id="UP000799538"/>
    </source>
</evidence>
<reference evidence="2" key="1">
    <citation type="journal article" date="2020" name="Stud. Mycol.">
        <title>101 Dothideomycetes genomes: A test case for predicting lifestyles and emergence of pathogens.</title>
        <authorList>
            <person name="Haridas S."/>
            <person name="Albert R."/>
            <person name="Binder M."/>
            <person name="Bloem J."/>
            <person name="LaButti K."/>
            <person name="Salamov A."/>
            <person name="Andreopoulos B."/>
            <person name="Baker S."/>
            <person name="Barry K."/>
            <person name="Bills G."/>
            <person name="Bluhm B."/>
            <person name="Cannon C."/>
            <person name="Castanera R."/>
            <person name="Culley D."/>
            <person name="Daum C."/>
            <person name="Ezra D."/>
            <person name="Gonzalez J."/>
            <person name="Henrissat B."/>
            <person name="Kuo A."/>
            <person name="Liang C."/>
            <person name="Lipzen A."/>
            <person name="Lutzoni F."/>
            <person name="Magnuson J."/>
            <person name="Mondo S."/>
            <person name="Nolan M."/>
            <person name="Ohm R."/>
            <person name="Pangilinan J."/>
            <person name="Park H.-J."/>
            <person name="Ramirez L."/>
            <person name="Alfaro M."/>
            <person name="Sun H."/>
            <person name="Tritt A."/>
            <person name="Yoshinaga Y."/>
            <person name="Zwiers L.-H."/>
            <person name="Turgeon B."/>
            <person name="Goodwin S."/>
            <person name="Spatafora J."/>
            <person name="Crous P."/>
            <person name="Grigoriev I."/>
        </authorList>
    </citation>
    <scope>NUCLEOTIDE SEQUENCE [LARGE SCALE GENOMIC DNA]</scope>
    <source>
        <strain evidence="2">CECT 20119</strain>
    </source>
</reference>
<organism evidence="1 2">
    <name type="scientific">Elsinoe ampelina</name>
    <dbReference type="NCBI Taxonomy" id="302913"/>
    <lineage>
        <taxon>Eukaryota</taxon>
        <taxon>Fungi</taxon>
        <taxon>Dikarya</taxon>
        <taxon>Ascomycota</taxon>
        <taxon>Pezizomycotina</taxon>
        <taxon>Dothideomycetes</taxon>
        <taxon>Dothideomycetidae</taxon>
        <taxon>Myriangiales</taxon>
        <taxon>Elsinoaceae</taxon>
        <taxon>Elsinoe</taxon>
    </lineage>
</organism>
<protein>
    <submittedName>
        <fullName evidence="1">Uncharacterized protein</fullName>
    </submittedName>
</protein>